<evidence type="ECO:0000313" key="7">
    <source>
        <dbReference type="EMBL" id="KAA0161107.1"/>
    </source>
</evidence>
<evidence type="ECO:0000313" key="8">
    <source>
        <dbReference type="EMBL" id="KAA0170879.1"/>
    </source>
</evidence>
<dbReference type="OMA" id="MLCLNSQ"/>
<dbReference type="EMBL" id="VLTM01000038">
    <property type="protein sequence ID" value="KAA0161107.1"/>
    <property type="molecule type" value="Genomic_DNA"/>
</dbReference>
<dbReference type="EMBL" id="VLTO01000012">
    <property type="protein sequence ID" value="KAA0175750.1"/>
    <property type="molecule type" value="Genomic_DNA"/>
</dbReference>
<dbReference type="Proteomes" id="UP000324907">
    <property type="component" value="Unassembled WGS sequence"/>
</dbReference>
<dbReference type="OrthoDB" id="19692at2759"/>
<evidence type="ECO:0000313" key="13">
    <source>
        <dbReference type="Proteomes" id="UP000325113"/>
    </source>
</evidence>
<keyword evidence="4" id="KW-0067">ATP-binding</keyword>
<evidence type="ECO:0000256" key="3">
    <source>
        <dbReference type="PROSITE-ProRule" id="PRU10133"/>
    </source>
</evidence>
<dbReference type="AlphaFoldDB" id="A0A5A8E098"/>
<dbReference type="EMBL" id="VLTN01000016">
    <property type="protein sequence ID" value="KAA0153394.1"/>
    <property type="molecule type" value="Genomic_DNA"/>
</dbReference>
<dbReference type="FunFam" id="3.10.110.10:FF:000051">
    <property type="entry name" value="ubiquitin-conjugating enzyme E2 R2-like"/>
    <property type="match status" value="1"/>
</dbReference>
<keyword evidence="4" id="KW-0547">Nucleotide-binding</keyword>
<keyword evidence="11" id="KW-1185">Reference proteome</keyword>
<evidence type="ECO:0000313" key="11">
    <source>
        <dbReference type="Proteomes" id="UP000323011"/>
    </source>
</evidence>
<protein>
    <recommendedName>
        <fullName evidence="5">UBC core domain-containing protein</fullName>
    </recommendedName>
</protein>
<accession>A0A5A8E098</accession>
<dbReference type="Proteomes" id="UP000323011">
    <property type="component" value="Unassembled WGS sequence"/>
</dbReference>
<dbReference type="InterPro" id="IPR050113">
    <property type="entry name" value="Ub_conjugating_enzyme"/>
</dbReference>
<dbReference type="PROSITE" id="PS50127">
    <property type="entry name" value="UBC_2"/>
    <property type="match status" value="1"/>
</dbReference>
<keyword evidence="2 4" id="KW-0833">Ubl conjugation pathway</keyword>
<gene>
    <name evidence="9" type="ORF">FNF27_02836</name>
    <name evidence="8" type="ORF">FNF28_01152</name>
    <name evidence="6" type="ORF">FNF29_03211</name>
    <name evidence="7" type="ORF">FNF31_03948</name>
</gene>
<name>A0A5A8E098_CAFRO</name>
<dbReference type="CDD" id="cd23795">
    <property type="entry name" value="UBCc_UBE2G1"/>
    <property type="match status" value="1"/>
</dbReference>
<evidence type="ECO:0000259" key="5">
    <source>
        <dbReference type="PROSITE" id="PS50127"/>
    </source>
</evidence>
<evidence type="ECO:0000256" key="2">
    <source>
        <dbReference type="ARBA" id="ARBA00022786"/>
    </source>
</evidence>
<evidence type="ECO:0000256" key="1">
    <source>
        <dbReference type="ARBA" id="ARBA00022679"/>
    </source>
</evidence>
<comment type="caution">
    <text evidence="8">The sequence shown here is derived from an EMBL/GenBank/DDBJ whole genome shotgun (WGS) entry which is preliminary data.</text>
</comment>
<proteinExistence type="inferred from homology"/>
<keyword evidence="1" id="KW-0808">Transferase</keyword>
<feature type="domain" description="UBC core" evidence="5">
    <location>
        <begin position="19"/>
        <end position="179"/>
    </location>
</feature>
<evidence type="ECO:0000256" key="4">
    <source>
        <dbReference type="RuleBase" id="RU362109"/>
    </source>
</evidence>
<dbReference type="Pfam" id="PF00179">
    <property type="entry name" value="UQ_con"/>
    <property type="match status" value="1"/>
</dbReference>
<evidence type="ECO:0000313" key="9">
    <source>
        <dbReference type="EMBL" id="KAA0175750.1"/>
    </source>
</evidence>
<dbReference type="PROSITE" id="PS00183">
    <property type="entry name" value="UBC_1"/>
    <property type="match status" value="1"/>
</dbReference>
<evidence type="ECO:0000313" key="6">
    <source>
        <dbReference type="EMBL" id="KAA0153394.1"/>
    </source>
</evidence>
<evidence type="ECO:0000313" key="12">
    <source>
        <dbReference type="Proteomes" id="UP000324907"/>
    </source>
</evidence>
<dbReference type="SMART" id="SM00212">
    <property type="entry name" value="UBCc"/>
    <property type="match status" value="1"/>
</dbReference>
<feature type="active site" description="Glycyl thioester intermediate" evidence="3">
    <location>
        <position position="103"/>
    </location>
</feature>
<sequence>MAAAAASSGASSGTSSRTYAIALLGRQLKELTETPPEMITVGVSDDNLFKWNVTVQGPPGTPYEGGLFGATLEFPADFPDNPPVMTFVSDIWHPNVYEDGKVCISILHKPGTDRFNEMETAEERWRPILSVEAVLVSVLSLLADPNDSSPANIDAAKQWREDRKAFNRKARRCASRTLEC</sequence>
<dbReference type="GO" id="GO:0016740">
    <property type="term" value="F:transferase activity"/>
    <property type="evidence" value="ECO:0007669"/>
    <property type="project" value="UniProtKB-KW"/>
</dbReference>
<reference evidence="10 11" key="1">
    <citation type="submission" date="2019-07" db="EMBL/GenBank/DDBJ databases">
        <title>Genomes of Cafeteria roenbergensis.</title>
        <authorList>
            <person name="Fischer M.G."/>
            <person name="Hackl T."/>
            <person name="Roman M."/>
        </authorList>
    </citation>
    <scope>NUCLEOTIDE SEQUENCE [LARGE SCALE GENOMIC DNA]</scope>
    <source>
        <strain evidence="6 11">BVI</strain>
        <strain evidence="7 13">Cflag</strain>
        <strain evidence="9 10">E4-10P</strain>
        <strain evidence="8 12">RCC970-E3</strain>
    </source>
</reference>
<dbReference type="InterPro" id="IPR016135">
    <property type="entry name" value="UBQ-conjugating_enzyme/RWD"/>
</dbReference>
<dbReference type="SUPFAM" id="SSF54495">
    <property type="entry name" value="UBC-like"/>
    <property type="match status" value="1"/>
</dbReference>
<dbReference type="GO" id="GO:0005524">
    <property type="term" value="F:ATP binding"/>
    <property type="evidence" value="ECO:0007669"/>
    <property type="project" value="UniProtKB-UniRule"/>
</dbReference>
<dbReference type="InterPro" id="IPR023313">
    <property type="entry name" value="UBQ-conjugating_AS"/>
</dbReference>
<dbReference type="PANTHER" id="PTHR24067">
    <property type="entry name" value="UBIQUITIN-CONJUGATING ENZYME E2"/>
    <property type="match status" value="1"/>
</dbReference>
<comment type="similarity">
    <text evidence="4">Belongs to the ubiquitin-conjugating enzyme family.</text>
</comment>
<dbReference type="Gene3D" id="3.10.110.10">
    <property type="entry name" value="Ubiquitin Conjugating Enzyme"/>
    <property type="match status" value="1"/>
</dbReference>
<dbReference type="Proteomes" id="UP000322899">
    <property type="component" value="Unassembled WGS sequence"/>
</dbReference>
<dbReference type="InterPro" id="IPR000608">
    <property type="entry name" value="UBC"/>
</dbReference>
<dbReference type="EMBL" id="VLTL01000010">
    <property type="protein sequence ID" value="KAA0170879.1"/>
    <property type="molecule type" value="Genomic_DNA"/>
</dbReference>
<dbReference type="Proteomes" id="UP000325113">
    <property type="component" value="Unassembled WGS sequence"/>
</dbReference>
<organism evidence="8 12">
    <name type="scientific">Cafeteria roenbergensis</name>
    <name type="common">Marine flagellate</name>
    <dbReference type="NCBI Taxonomy" id="33653"/>
    <lineage>
        <taxon>Eukaryota</taxon>
        <taxon>Sar</taxon>
        <taxon>Stramenopiles</taxon>
        <taxon>Bigyra</taxon>
        <taxon>Opalozoa</taxon>
        <taxon>Bicosoecida</taxon>
        <taxon>Cafeteriaceae</taxon>
        <taxon>Cafeteria</taxon>
    </lineage>
</organism>
<evidence type="ECO:0000313" key="10">
    <source>
        <dbReference type="Proteomes" id="UP000322899"/>
    </source>
</evidence>